<feature type="transmembrane region" description="Helical" evidence="10">
    <location>
        <begin position="244"/>
        <end position="264"/>
    </location>
</feature>
<reference evidence="12 13" key="1">
    <citation type="journal article" date="2019" name="Nat. Ecol. Evol.">
        <title>Megaphylogeny resolves global patterns of mushroom evolution.</title>
        <authorList>
            <person name="Varga T."/>
            <person name="Krizsan K."/>
            <person name="Foldi C."/>
            <person name="Dima B."/>
            <person name="Sanchez-Garcia M."/>
            <person name="Sanchez-Ramirez S."/>
            <person name="Szollosi G.J."/>
            <person name="Szarkandi J.G."/>
            <person name="Papp V."/>
            <person name="Albert L."/>
            <person name="Andreopoulos W."/>
            <person name="Angelini C."/>
            <person name="Antonin V."/>
            <person name="Barry K.W."/>
            <person name="Bougher N.L."/>
            <person name="Buchanan P."/>
            <person name="Buyck B."/>
            <person name="Bense V."/>
            <person name="Catcheside P."/>
            <person name="Chovatia M."/>
            <person name="Cooper J."/>
            <person name="Damon W."/>
            <person name="Desjardin D."/>
            <person name="Finy P."/>
            <person name="Geml J."/>
            <person name="Haridas S."/>
            <person name="Hughes K."/>
            <person name="Justo A."/>
            <person name="Karasinski D."/>
            <person name="Kautmanova I."/>
            <person name="Kiss B."/>
            <person name="Kocsube S."/>
            <person name="Kotiranta H."/>
            <person name="LaButti K.M."/>
            <person name="Lechner B.E."/>
            <person name="Liimatainen K."/>
            <person name="Lipzen A."/>
            <person name="Lukacs Z."/>
            <person name="Mihaltcheva S."/>
            <person name="Morgado L.N."/>
            <person name="Niskanen T."/>
            <person name="Noordeloos M.E."/>
            <person name="Ohm R.A."/>
            <person name="Ortiz-Santana B."/>
            <person name="Ovrebo C."/>
            <person name="Racz N."/>
            <person name="Riley R."/>
            <person name="Savchenko A."/>
            <person name="Shiryaev A."/>
            <person name="Soop K."/>
            <person name="Spirin V."/>
            <person name="Szebenyi C."/>
            <person name="Tomsovsky M."/>
            <person name="Tulloss R.E."/>
            <person name="Uehling J."/>
            <person name="Grigoriev I.V."/>
            <person name="Vagvolgyi C."/>
            <person name="Papp T."/>
            <person name="Martin F.M."/>
            <person name="Miettinen O."/>
            <person name="Hibbett D.S."/>
            <person name="Nagy L.G."/>
        </authorList>
    </citation>
    <scope>NUCLEOTIDE SEQUENCE [LARGE SCALE GENOMIC DNA]</scope>
    <source>
        <strain evidence="12 13">CBS 166.37</strain>
    </source>
</reference>
<dbReference type="PANTHER" id="PTHR11003">
    <property type="entry name" value="POTASSIUM CHANNEL, SUBFAMILY K"/>
    <property type="match status" value="1"/>
</dbReference>
<evidence type="ECO:0000256" key="8">
    <source>
        <dbReference type="RuleBase" id="RU003857"/>
    </source>
</evidence>
<keyword evidence="6 10" id="KW-0472">Membrane</keyword>
<keyword evidence="2 8" id="KW-0813">Transport</keyword>
<feature type="transmembrane region" description="Helical" evidence="10">
    <location>
        <begin position="597"/>
        <end position="614"/>
    </location>
</feature>
<organism evidence="12 13">
    <name type="scientific">Crucibulum laeve</name>
    <dbReference type="NCBI Taxonomy" id="68775"/>
    <lineage>
        <taxon>Eukaryota</taxon>
        <taxon>Fungi</taxon>
        <taxon>Dikarya</taxon>
        <taxon>Basidiomycota</taxon>
        <taxon>Agaricomycotina</taxon>
        <taxon>Agaricomycetes</taxon>
        <taxon>Agaricomycetidae</taxon>
        <taxon>Agaricales</taxon>
        <taxon>Agaricineae</taxon>
        <taxon>Nidulariaceae</taxon>
        <taxon>Crucibulum</taxon>
    </lineage>
</organism>
<dbReference type="Proteomes" id="UP000308652">
    <property type="component" value="Unassembled WGS sequence"/>
</dbReference>
<keyword evidence="5 8" id="KW-0406">Ion transport</keyword>
<accession>A0A5C3LYF4</accession>
<evidence type="ECO:0000256" key="2">
    <source>
        <dbReference type="ARBA" id="ARBA00022448"/>
    </source>
</evidence>
<evidence type="ECO:0000256" key="6">
    <source>
        <dbReference type="ARBA" id="ARBA00023136"/>
    </source>
</evidence>
<dbReference type="SUPFAM" id="SSF81324">
    <property type="entry name" value="Voltage-gated potassium channels"/>
    <property type="match status" value="2"/>
</dbReference>
<dbReference type="GO" id="GO:0030322">
    <property type="term" value="P:stabilization of membrane potential"/>
    <property type="evidence" value="ECO:0007669"/>
    <property type="project" value="TreeGrafter"/>
</dbReference>
<dbReference type="Pfam" id="PF07885">
    <property type="entry name" value="Ion_trans_2"/>
    <property type="match status" value="2"/>
</dbReference>
<keyword evidence="13" id="KW-1185">Reference proteome</keyword>
<dbReference type="GO" id="GO:0015271">
    <property type="term" value="F:outward rectifier potassium channel activity"/>
    <property type="evidence" value="ECO:0007669"/>
    <property type="project" value="TreeGrafter"/>
</dbReference>
<dbReference type="EMBL" id="ML213609">
    <property type="protein sequence ID" value="TFK37156.1"/>
    <property type="molecule type" value="Genomic_DNA"/>
</dbReference>
<feature type="transmembrane region" description="Helical" evidence="10">
    <location>
        <begin position="285"/>
        <end position="303"/>
    </location>
</feature>
<dbReference type="AlphaFoldDB" id="A0A5C3LYF4"/>
<dbReference type="GO" id="GO:0022841">
    <property type="term" value="F:potassium ion leak channel activity"/>
    <property type="evidence" value="ECO:0007669"/>
    <property type="project" value="TreeGrafter"/>
</dbReference>
<keyword evidence="7 8" id="KW-0407">Ion channel</keyword>
<feature type="region of interest" description="Disordered" evidence="9">
    <location>
        <begin position="44"/>
        <end position="75"/>
    </location>
</feature>
<evidence type="ECO:0000256" key="1">
    <source>
        <dbReference type="ARBA" id="ARBA00004141"/>
    </source>
</evidence>
<dbReference type="InterPro" id="IPR003280">
    <property type="entry name" value="2pore_dom_K_chnl"/>
</dbReference>
<feature type="compositionally biased region" description="Low complexity" evidence="9">
    <location>
        <begin position="695"/>
        <end position="707"/>
    </location>
</feature>
<evidence type="ECO:0000256" key="7">
    <source>
        <dbReference type="ARBA" id="ARBA00023303"/>
    </source>
</evidence>
<dbReference type="InterPro" id="IPR013099">
    <property type="entry name" value="K_chnl_dom"/>
</dbReference>
<gene>
    <name evidence="12" type="ORF">BDQ12DRAFT_653043</name>
</gene>
<evidence type="ECO:0000259" key="11">
    <source>
        <dbReference type="Pfam" id="PF07885"/>
    </source>
</evidence>
<protein>
    <recommendedName>
        <fullName evidence="11">Potassium channel domain-containing protein</fullName>
    </recommendedName>
</protein>
<feature type="transmembrane region" description="Helical" evidence="10">
    <location>
        <begin position="567"/>
        <end position="590"/>
    </location>
</feature>
<dbReference type="STRING" id="68775.A0A5C3LYF4"/>
<feature type="transmembrane region" description="Helical" evidence="10">
    <location>
        <begin position="626"/>
        <end position="649"/>
    </location>
</feature>
<evidence type="ECO:0000256" key="10">
    <source>
        <dbReference type="SAM" id="Phobius"/>
    </source>
</evidence>
<dbReference type="PRINTS" id="PR01333">
    <property type="entry name" value="2POREKCHANEL"/>
</dbReference>
<feature type="transmembrane region" description="Helical" evidence="10">
    <location>
        <begin position="207"/>
        <end position="232"/>
    </location>
</feature>
<evidence type="ECO:0000313" key="13">
    <source>
        <dbReference type="Proteomes" id="UP000308652"/>
    </source>
</evidence>
<evidence type="ECO:0000256" key="9">
    <source>
        <dbReference type="SAM" id="MobiDB-lite"/>
    </source>
</evidence>
<feature type="domain" description="Potassium channel" evidence="11">
    <location>
        <begin position="292"/>
        <end position="365"/>
    </location>
</feature>
<keyword evidence="4 10" id="KW-1133">Transmembrane helix</keyword>
<dbReference type="Gene3D" id="1.10.287.70">
    <property type="match status" value="2"/>
</dbReference>
<feature type="transmembrane region" description="Helical" evidence="10">
    <location>
        <begin position="180"/>
        <end position="200"/>
    </location>
</feature>
<dbReference type="GO" id="GO:0005886">
    <property type="term" value="C:plasma membrane"/>
    <property type="evidence" value="ECO:0007669"/>
    <property type="project" value="TreeGrafter"/>
</dbReference>
<feature type="transmembrane region" description="Helical" evidence="10">
    <location>
        <begin position="340"/>
        <end position="360"/>
    </location>
</feature>
<feature type="domain" description="Potassium channel" evidence="11">
    <location>
        <begin position="578"/>
        <end position="649"/>
    </location>
</feature>
<name>A0A5C3LYF4_9AGAR</name>
<feature type="compositionally biased region" description="Low complexity" evidence="9">
    <location>
        <begin position="49"/>
        <end position="61"/>
    </location>
</feature>
<sequence>MLLPVIYQLFATRNDDMEDLERGPGYSNVDNNITPPVIIAQEVSKAGGRSQSSIRVTTSSSDIRERNRSSNRSRRKLDIHVPDVHVYETTQINDTLDTAETKTAVDSTPPTPWHRLVTALSPRFANSSHSTYRALPILSGIFIPFSILLEIPSLTGHWYIRTMDNKTVETRPNPQILDVAMGLSMACALLANACLVVRFAERSVKRVTLLCIVFLTVHDIINVATVVSFGIIHRFDDGFTYGQSFWMTVCSTITSLFTNITLLIDLVRTKDFDKTGSGLTHKQRSLVISIIILLCYIALGALVHGYLLHLTFIDALYFTVASIETIGFGDITPDTTGRRIFTCVYSVIGILNLALAVGLIRDALSEAAQAGLHKRLEKARKREREMRAMSRWKDAVKWRLRAANRKVWVKERERFAVEGGFKHRILEYFREKKRTKNYPGYPRGMRLNVEALDAQQLQASALEAGIPLSMLLPADDKERTGRYPDDFRQDNSPTIPLTYTRLGGMIAFIRRMAIAVAVGITNIPEELKTAREDSTSNTGQEDHDIVEMQQMEESFEDSVESEEKRALYAQLSVAWGLFFIFWLTGSLIFSKTEGWEYASGMYFCFIAFTTLGYGDFSPKTPAGRSIFVVWALLGVGTMTILISFIGDAYSARYKRVIRSKAYEEAMHDYHERATARISEKNEHPDPPDVPNQDASSSDLPTSSSSLDPKIKKLPSQVLTYINHLESLMEMVEQSGELPHEAEKLMALFDTIPTASTLRKTINVNSLREGPSRKALIELSMEKVLHEISALAIAARQAVEGSKPK</sequence>
<evidence type="ECO:0000256" key="5">
    <source>
        <dbReference type="ARBA" id="ARBA00023065"/>
    </source>
</evidence>
<dbReference type="PANTHER" id="PTHR11003:SF342">
    <property type="entry name" value="OUTWARD-RECTIFIER POTASSIUM CHANNEL TOK1"/>
    <property type="match status" value="1"/>
</dbReference>
<feature type="transmembrane region" description="Helical" evidence="10">
    <location>
        <begin position="137"/>
        <end position="160"/>
    </location>
</feature>
<comment type="similarity">
    <text evidence="8">Belongs to the two pore domain potassium channel (TC 1.A.1.8) family.</text>
</comment>
<proteinExistence type="inferred from homology"/>
<evidence type="ECO:0000256" key="4">
    <source>
        <dbReference type="ARBA" id="ARBA00022989"/>
    </source>
</evidence>
<evidence type="ECO:0000313" key="12">
    <source>
        <dbReference type="EMBL" id="TFK37156.1"/>
    </source>
</evidence>
<dbReference type="OrthoDB" id="297496at2759"/>
<evidence type="ECO:0000256" key="3">
    <source>
        <dbReference type="ARBA" id="ARBA00022692"/>
    </source>
</evidence>
<keyword evidence="3 8" id="KW-0812">Transmembrane</keyword>
<feature type="region of interest" description="Disordered" evidence="9">
    <location>
        <begin position="679"/>
        <end position="708"/>
    </location>
</feature>
<comment type="subcellular location">
    <subcellularLocation>
        <location evidence="1">Membrane</location>
        <topology evidence="1">Multi-pass membrane protein</topology>
    </subcellularLocation>
</comment>